<sequence>MSTTTPNGRSDVTVIGLGLMGSALARAFLRAGHRTTVWNRSPAKARPLVTEGAVLAGSARDAVAASPLLVVCVRDPDAVREVLEPVAGELAGRALANLTSGSSEQARALAGWTAGHGADYLDGAIMMTPPGIGAPDTLILYGGPRGAFDVHEPVLRALGGATTHLATDPAVPSLYDSALLGLMWSSLTGFLHALALVGTEGVTATEFLPFATGWLRAVGSFMPGIAQQVDAGAYPGEEATLETQLPPARHLVHESELRGVDATLPRFTRDLIERAVDRGHAGDSYARLIEQLRAP</sequence>
<dbReference type="Pfam" id="PF03446">
    <property type="entry name" value="NAD_binding_2"/>
    <property type="match status" value="1"/>
</dbReference>
<name>A0A543FT70_9PSEU</name>
<dbReference type="GO" id="GO:0016491">
    <property type="term" value="F:oxidoreductase activity"/>
    <property type="evidence" value="ECO:0007669"/>
    <property type="project" value="UniProtKB-KW"/>
</dbReference>
<evidence type="ECO:0000256" key="1">
    <source>
        <dbReference type="ARBA" id="ARBA00009080"/>
    </source>
</evidence>
<dbReference type="EMBL" id="VFPH01000002">
    <property type="protein sequence ID" value="TQM37038.1"/>
    <property type="molecule type" value="Genomic_DNA"/>
</dbReference>
<dbReference type="Proteomes" id="UP000319818">
    <property type="component" value="Unassembled WGS sequence"/>
</dbReference>
<dbReference type="SUPFAM" id="SSF51735">
    <property type="entry name" value="NAD(P)-binding Rossmann-fold domains"/>
    <property type="match status" value="1"/>
</dbReference>
<accession>A0A543FT70</accession>
<dbReference type="AlphaFoldDB" id="A0A543FT70"/>
<dbReference type="OrthoDB" id="9135493at2"/>
<dbReference type="GO" id="GO:0000785">
    <property type="term" value="C:chromatin"/>
    <property type="evidence" value="ECO:0007669"/>
    <property type="project" value="TreeGrafter"/>
</dbReference>
<dbReference type="InterPro" id="IPR006115">
    <property type="entry name" value="6PGDH_NADP-bd"/>
</dbReference>
<dbReference type="InterPro" id="IPR051265">
    <property type="entry name" value="HIBADH-related_NP60_sf"/>
</dbReference>
<dbReference type="Gene3D" id="3.40.50.720">
    <property type="entry name" value="NAD(P)-binding Rossmann-like Domain"/>
    <property type="match status" value="1"/>
</dbReference>
<feature type="domain" description="NADPH-dependent reductive aminase-like C-terminal" evidence="4">
    <location>
        <begin position="168"/>
        <end position="293"/>
    </location>
</feature>
<evidence type="ECO:0000313" key="6">
    <source>
        <dbReference type="Proteomes" id="UP000319818"/>
    </source>
</evidence>
<dbReference type="Gene3D" id="1.10.1040.10">
    <property type="entry name" value="N-(1-d-carboxylethyl)-l-norvaline Dehydrogenase, domain 2"/>
    <property type="match status" value="1"/>
</dbReference>
<reference evidence="5 6" key="1">
    <citation type="submission" date="2019-06" db="EMBL/GenBank/DDBJ databases">
        <title>Sequencing the genomes of 1000 actinobacteria strains.</title>
        <authorList>
            <person name="Klenk H.-P."/>
        </authorList>
    </citation>
    <scope>NUCLEOTIDE SEQUENCE [LARGE SCALE GENOMIC DNA]</scope>
    <source>
        <strain evidence="5 6">DSM 45511</strain>
    </source>
</reference>
<evidence type="ECO:0000259" key="4">
    <source>
        <dbReference type="Pfam" id="PF21761"/>
    </source>
</evidence>
<dbReference type="InterPro" id="IPR015815">
    <property type="entry name" value="HIBADH-related"/>
</dbReference>
<evidence type="ECO:0000313" key="5">
    <source>
        <dbReference type="EMBL" id="TQM37038.1"/>
    </source>
</evidence>
<dbReference type="GO" id="GO:0003677">
    <property type="term" value="F:DNA binding"/>
    <property type="evidence" value="ECO:0007669"/>
    <property type="project" value="TreeGrafter"/>
</dbReference>
<dbReference type="GO" id="GO:0031491">
    <property type="term" value="F:nucleosome binding"/>
    <property type="evidence" value="ECO:0007669"/>
    <property type="project" value="TreeGrafter"/>
</dbReference>
<dbReference type="GO" id="GO:0140673">
    <property type="term" value="P:transcription elongation-coupled chromatin remodeling"/>
    <property type="evidence" value="ECO:0007669"/>
    <property type="project" value="TreeGrafter"/>
</dbReference>
<keyword evidence="6" id="KW-1185">Reference proteome</keyword>
<organism evidence="5 6">
    <name type="scientific">Pseudonocardia cypriaca</name>
    <dbReference type="NCBI Taxonomy" id="882449"/>
    <lineage>
        <taxon>Bacteria</taxon>
        <taxon>Bacillati</taxon>
        <taxon>Actinomycetota</taxon>
        <taxon>Actinomycetes</taxon>
        <taxon>Pseudonocardiales</taxon>
        <taxon>Pseudonocardiaceae</taxon>
        <taxon>Pseudonocardia</taxon>
    </lineage>
</organism>
<keyword evidence="2" id="KW-0560">Oxidoreductase</keyword>
<evidence type="ECO:0000259" key="3">
    <source>
        <dbReference type="Pfam" id="PF03446"/>
    </source>
</evidence>
<dbReference type="PANTHER" id="PTHR43580:SF2">
    <property type="entry name" value="CYTOKINE-LIKE NUCLEAR FACTOR N-PAC"/>
    <property type="match status" value="1"/>
</dbReference>
<dbReference type="InterPro" id="IPR013328">
    <property type="entry name" value="6PGD_dom2"/>
</dbReference>
<dbReference type="Pfam" id="PF21761">
    <property type="entry name" value="RedAm-like_C"/>
    <property type="match status" value="1"/>
</dbReference>
<dbReference type="RefSeq" id="WP_142103925.1">
    <property type="nucleotide sequence ID" value="NZ_VFPH01000002.1"/>
</dbReference>
<dbReference type="PANTHER" id="PTHR43580">
    <property type="entry name" value="OXIDOREDUCTASE GLYR1-RELATED"/>
    <property type="match status" value="1"/>
</dbReference>
<feature type="domain" description="6-phosphogluconate dehydrogenase NADP-binding" evidence="3">
    <location>
        <begin position="12"/>
        <end position="163"/>
    </location>
</feature>
<dbReference type="InterPro" id="IPR036291">
    <property type="entry name" value="NAD(P)-bd_dom_sf"/>
</dbReference>
<dbReference type="GO" id="GO:0050661">
    <property type="term" value="F:NADP binding"/>
    <property type="evidence" value="ECO:0007669"/>
    <property type="project" value="InterPro"/>
</dbReference>
<evidence type="ECO:0000256" key="2">
    <source>
        <dbReference type="ARBA" id="ARBA00023002"/>
    </source>
</evidence>
<proteinExistence type="inferred from homology"/>
<protein>
    <submittedName>
        <fullName evidence="5">6-phosphogluconate dehydrogenase-like protein</fullName>
    </submittedName>
</protein>
<dbReference type="InterPro" id="IPR048666">
    <property type="entry name" value="RedAm-like_C"/>
</dbReference>
<comment type="caution">
    <text evidence="5">The sequence shown here is derived from an EMBL/GenBank/DDBJ whole genome shotgun (WGS) entry which is preliminary data.</text>
</comment>
<gene>
    <name evidence="5" type="ORF">FB388_4239</name>
</gene>
<dbReference type="PIRSF" id="PIRSF000103">
    <property type="entry name" value="HIBADH"/>
    <property type="match status" value="1"/>
</dbReference>
<comment type="similarity">
    <text evidence="1">Belongs to the HIBADH-related family.</text>
</comment>